<evidence type="ECO:0000313" key="2">
    <source>
        <dbReference type="EMBL" id="MPM79739.1"/>
    </source>
</evidence>
<reference evidence="2" key="1">
    <citation type="submission" date="2019-08" db="EMBL/GenBank/DDBJ databases">
        <authorList>
            <person name="Kucharzyk K."/>
            <person name="Murdoch R.W."/>
            <person name="Higgins S."/>
            <person name="Loffler F."/>
        </authorList>
    </citation>
    <scope>NUCLEOTIDE SEQUENCE</scope>
</reference>
<evidence type="ECO:0000259" key="1">
    <source>
        <dbReference type="Pfam" id="PF02441"/>
    </source>
</evidence>
<dbReference type="PIRSF" id="PIRSF001390">
    <property type="entry name" value="Dipicolinate_synth_subunit_B"/>
    <property type="match status" value="1"/>
</dbReference>
<dbReference type="EC" id="1.3.1.-" evidence="2"/>
<gene>
    <name evidence="2" type="primary">dpaB_6</name>
    <name evidence="2" type="ORF">SDC9_126780</name>
</gene>
<dbReference type="AlphaFoldDB" id="A0A645CS55"/>
<name>A0A645CS55_9ZZZZ</name>
<dbReference type="InterPro" id="IPR003382">
    <property type="entry name" value="Flavoprotein"/>
</dbReference>
<comment type="caution">
    <text evidence="2">The sequence shown here is derived from an EMBL/GenBank/DDBJ whole genome shotgun (WGS) entry which is preliminary data.</text>
</comment>
<sequence length="191" mass="20902">MEKIRAGFAMCASFCTFSKALTEMESLINQNVDVTPIMSQNAYSIDTRFGKADEFVERIENLCGKKIIHTITEAEPIGPKKLLDILIIEPCTGNTLGKLANGITDTAVTLSAKSHLRNSRPLLLAVSTNDALASSAKNIGQLMNYKNIFFVPMAQDDCVNKPNSIVADFSKTYDAMTFALAGKQLQPLYTK</sequence>
<dbReference type="InterPro" id="IPR036551">
    <property type="entry name" value="Flavin_trans-like"/>
</dbReference>
<proteinExistence type="predicted"/>
<dbReference type="NCBIfam" id="TIGR02852">
    <property type="entry name" value="spore_dpaB"/>
    <property type="match status" value="1"/>
</dbReference>
<keyword evidence="2" id="KW-0560">Oxidoreductase</keyword>
<feature type="domain" description="Flavoprotein" evidence="1">
    <location>
        <begin position="6"/>
        <end position="165"/>
    </location>
</feature>
<dbReference type="GO" id="GO:0016491">
    <property type="term" value="F:oxidoreductase activity"/>
    <property type="evidence" value="ECO:0007669"/>
    <property type="project" value="UniProtKB-KW"/>
</dbReference>
<dbReference type="EMBL" id="VSSQ01029564">
    <property type="protein sequence ID" value="MPM79739.1"/>
    <property type="molecule type" value="Genomic_DNA"/>
</dbReference>
<dbReference type="NCBIfam" id="NF006161">
    <property type="entry name" value="PRK08305.1"/>
    <property type="match status" value="1"/>
</dbReference>
<dbReference type="Pfam" id="PF02441">
    <property type="entry name" value="Flavoprotein"/>
    <property type="match status" value="1"/>
</dbReference>
<dbReference type="SUPFAM" id="SSF52507">
    <property type="entry name" value="Homo-oligomeric flavin-containing Cys decarboxylases, HFCD"/>
    <property type="match status" value="1"/>
</dbReference>
<organism evidence="2">
    <name type="scientific">bioreactor metagenome</name>
    <dbReference type="NCBI Taxonomy" id="1076179"/>
    <lineage>
        <taxon>unclassified sequences</taxon>
        <taxon>metagenomes</taxon>
        <taxon>ecological metagenomes</taxon>
    </lineage>
</organism>
<dbReference type="Gene3D" id="3.40.50.1950">
    <property type="entry name" value="Flavin prenyltransferase-like"/>
    <property type="match status" value="1"/>
</dbReference>
<protein>
    <submittedName>
        <fullName evidence="2">Dipicolinate synthase subunit B</fullName>
        <ecNumber evidence="2">1.3.1.-</ecNumber>
    </submittedName>
</protein>
<accession>A0A645CS55</accession>
<dbReference type="InterPro" id="IPR014214">
    <property type="entry name" value="Dipicolinic_acid_synth_B"/>
</dbReference>